<dbReference type="InterPro" id="IPR029063">
    <property type="entry name" value="SAM-dependent_MTases_sf"/>
</dbReference>
<dbReference type="PANTHER" id="PTHR43675:SF8">
    <property type="entry name" value="ARSENITE METHYLTRANSFERASE"/>
    <property type="match status" value="1"/>
</dbReference>
<keyword evidence="10" id="KW-0489">Methyltransferase</keyword>
<name>A0A0W8FK02_9ZZZZ</name>
<evidence type="ECO:0000256" key="5">
    <source>
        <dbReference type="ARBA" id="ARBA00034545"/>
    </source>
</evidence>
<dbReference type="EC" id="2.1.1.137" evidence="4"/>
<sequence length="273" mass="28721">MEKEDIKKVVRREYGSIARQAGSSCGCGSGCCGGGAEVGRSIGYSDQELASVPAGANLGLGCGNPLALASIREGETVLDLGSGAGFDCFLAAQRTGRTGRVIGVDMTPEMVERARENAARHGIENVEFIPGEIDALPVEDASVDLVISNCVINLAHDKEQVFREAFRVLKPGGRLMVSDIVVTAGLPAALRDSVAGYVGCVSGAVEKDKYLEGMRKAGFADITVHDERVFPIDCMAEDPAIRAILADPGRLGWKLEEVAESVRSISVSAIRPA</sequence>
<dbReference type="InterPro" id="IPR026669">
    <property type="entry name" value="Arsenite_MeTrfase-like"/>
</dbReference>
<keyword evidence="1 10" id="KW-0808">Transferase</keyword>
<evidence type="ECO:0000256" key="2">
    <source>
        <dbReference type="ARBA" id="ARBA00022691"/>
    </source>
</evidence>
<evidence type="ECO:0000259" key="9">
    <source>
        <dbReference type="Pfam" id="PF13847"/>
    </source>
</evidence>
<dbReference type="InterPro" id="IPR025714">
    <property type="entry name" value="Methyltranfer_dom"/>
</dbReference>
<evidence type="ECO:0000256" key="4">
    <source>
        <dbReference type="ARBA" id="ARBA00034521"/>
    </source>
</evidence>
<keyword evidence="2" id="KW-0949">S-adenosyl-L-methionine</keyword>
<organism evidence="10">
    <name type="scientific">hydrocarbon metagenome</name>
    <dbReference type="NCBI Taxonomy" id="938273"/>
    <lineage>
        <taxon>unclassified sequences</taxon>
        <taxon>metagenomes</taxon>
        <taxon>ecological metagenomes</taxon>
    </lineage>
</organism>
<dbReference type="CDD" id="cd02440">
    <property type="entry name" value="AdoMet_MTases"/>
    <property type="match status" value="1"/>
</dbReference>
<comment type="catalytic activity">
    <reaction evidence="8">
        <text>arsenic triglutathione + 3 [thioredoxin]-dithiol + 3 S-adenosyl-L-methionine = trimethylarsine + 3 [thioredoxin]-disulfide + 3 glutathione + 3 S-adenosyl-L-homocysteine + 3 H(+)</text>
        <dbReference type="Rhea" id="RHEA:69432"/>
        <dbReference type="Rhea" id="RHEA-COMP:10698"/>
        <dbReference type="Rhea" id="RHEA-COMP:10700"/>
        <dbReference type="ChEBI" id="CHEBI:15378"/>
        <dbReference type="ChEBI" id="CHEBI:27130"/>
        <dbReference type="ChEBI" id="CHEBI:29950"/>
        <dbReference type="ChEBI" id="CHEBI:50058"/>
        <dbReference type="ChEBI" id="CHEBI:57856"/>
        <dbReference type="ChEBI" id="CHEBI:57925"/>
        <dbReference type="ChEBI" id="CHEBI:59789"/>
        <dbReference type="ChEBI" id="CHEBI:183640"/>
        <dbReference type="EC" id="2.1.1.137"/>
    </reaction>
</comment>
<comment type="catalytic activity">
    <reaction evidence="7">
        <text>arsenic triglutathione + 2 [thioredoxin]-dithiol + 2 S-adenosyl-L-methionine + H2O = dimethylarsinous acid + 2 [thioredoxin]-disulfide + 3 glutathione + 2 S-adenosyl-L-homocysteine + 2 H(+)</text>
        <dbReference type="Rhea" id="RHEA:69464"/>
        <dbReference type="Rhea" id="RHEA-COMP:10698"/>
        <dbReference type="Rhea" id="RHEA-COMP:10700"/>
        <dbReference type="ChEBI" id="CHEBI:15377"/>
        <dbReference type="ChEBI" id="CHEBI:15378"/>
        <dbReference type="ChEBI" id="CHEBI:23808"/>
        <dbReference type="ChEBI" id="CHEBI:29950"/>
        <dbReference type="ChEBI" id="CHEBI:50058"/>
        <dbReference type="ChEBI" id="CHEBI:57856"/>
        <dbReference type="ChEBI" id="CHEBI:57925"/>
        <dbReference type="ChEBI" id="CHEBI:59789"/>
        <dbReference type="ChEBI" id="CHEBI:183640"/>
        <dbReference type="EC" id="2.1.1.137"/>
    </reaction>
</comment>
<comment type="caution">
    <text evidence="10">The sequence shown here is derived from an EMBL/GenBank/DDBJ whole genome shotgun (WGS) entry which is preliminary data.</text>
</comment>
<evidence type="ECO:0000256" key="3">
    <source>
        <dbReference type="ARBA" id="ARBA00034487"/>
    </source>
</evidence>
<evidence type="ECO:0000256" key="7">
    <source>
        <dbReference type="ARBA" id="ARBA00047943"/>
    </source>
</evidence>
<dbReference type="Gene3D" id="3.40.50.150">
    <property type="entry name" value="Vaccinia Virus protein VP39"/>
    <property type="match status" value="1"/>
</dbReference>
<comment type="catalytic activity">
    <reaction evidence="6">
        <text>arsenic triglutathione + [thioredoxin]-dithiol + S-adenosyl-L-methionine + 2 H2O = methylarsonous acid + [thioredoxin]-disulfide + 3 glutathione + S-adenosyl-L-homocysteine + H(+)</text>
        <dbReference type="Rhea" id="RHEA:69460"/>
        <dbReference type="Rhea" id="RHEA-COMP:10698"/>
        <dbReference type="Rhea" id="RHEA-COMP:10700"/>
        <dbReference type="ChEBI" id="CHEBI:15377"/>
        <dbReference type="ChEBI" id="CHEBI:15378"/>
        <dbReference type="ChEBI" id="CHEBI:17826"/>
        <dbReference type="ChEBI" id="CHEBI:29950"/>
        <dbReference type="ChEBI" id="CHEBI:50058"/>
        <dbReference type="ChEBI" id="CHEBI:57856"/>
        <dbReference type="ChEBI" id="CHEBI:57925"/>
        <dbReference type="ChEBI" id="CHEBI:59789"/>
        <dbReference type="ChEBI" id="CHEBI:183640"/>
        <dbReference type="EC" id="2.1.1.137"/>
    </reaction>
</comment>
<comment type="similarity">
    <text evidence="3">Belongs to the methyltransferase superfamily. Arsenite methyltransferase family.</text>
</comment>
<dbReference type="AlphaFoldDB" id="A0A0W8FK02"/>
<reference evidence="10" key="1">
    <citation type="journal article" date="2015" name="Proc. Natl. Acad. Sci. U.S.A.">
        <title>Networks of energetic and metabolic interactions define dynamics in microbial communities.</title>
        <authorList>
            <person name="Embree M."/>
            <person name="Liu J.K."/>
            <person name="Al-Bassam M.M."/>
            <person name="Zengler K."/>
        </authorList>
    </citation>
    <scope>NUCLEOTIDE SEQUENCE</scope>
</reference>
<evidence type="ECO:0000256" key="1">
    <source>
        <dbReference type="ARBA" id="ARBA00022679"/>
    </source>
</evidence>
<evidence type="ECO:0000313" key="10">
    <source>
        <dbReference type="EMBL" id="KUG21248.1"/>
    </source>
</evidence>
<dbReference type="SUPFAM" id="SSF53335">
    <property type="entry name" value="S-adenosyl-L-methionine-dependent methyltransferases"/>
    <property type="match status" value="1"/>
</dbReference>
<protein>
    <recommendedName>
        <fullName evidence="5">Arsenite methyltransferase</fullName>
        <ecNumber evidence="4">2.1.1.137</ecNumber>
    </recommendedName>
</protein>
<evidence type="ECO:0000256" key="6">
    <source>
        <dbReference type="ARBA" id="ARBA00047941"/>
    </source>
</evidence>
<dbReference type="GO" id="GO:0030791">
    <property type="term" value="F:arsenite methyltransferase activity"/>
    <property type="evidence" value="ECO:0007669"/>
    <property type="project" value="UniProtKB-EC"/>
</dbReference>
<dbReference type="PANTHER" id="PTHR43675">
    <property type="entry name" value="ARSENITE METHYLTRANSFERASE"/>
    <property type="match status" value="1"/>
</dbReference>
<dbReference type="EMBL" id="LNQE01001083">
    <property type="protein sequence ID" value="KUG21248.1"/>
    <property type="molecule type" value="Genomic_DNA"/>
</dbReference>
<evidence type="ECO:0000256" key="8">
    <source>
        <dbReference type="ARBA" id="ARBA00048428"/>
    </source>
</evidence>
<proteinExistence type="inferred from homology"/>
<dbReference type="NCBIfam" id="NF008823">
    <property type="entry name" value="PRK11873.1"/>
    <property type="match status" value="1"/>
</dbReference>
<accession>A0A0W8FK02</accession>
<gene>
    <name evidence="10" type="ORF">ASZ90_009007</name>
</gene>
<dbReference type="GO" id="GO:0032259">
    <property type="term" value="P:methylation"/>
    <property type="evidence" value="ECO:0007669"/>
    <property type="project" value="UniProtKB-KW"/>
</dbReference>
<feature type="domain" description="Methyltransferase" evidence="9">
    <location>
        <begin position="72"/>
        <end position="218"/>
    </location>
</feature>
<dbReference type="Pfam" id="PF13847">
    <property type="entry name" value="Methyltransf_31"/>
    <property type="match status" value="1"/>
</dbReference>